<proteinExistence type="predicted"/>
<dbReference type="AlphaFoldDB" id="A0A3B0CJ13"/>
<evidence type="ECO:0000313" key="2">
    <source>
        <dbReference type="EMBL" id="RKN85665.1"/>
    </source>
</evidence>
<protein>
    <submittedName>
        <fullName evidence="2">Uncharacterized protein</fullName>
    </submittedName>
</protein>
<name>A0A3B0CJ13_9BACL</name>
<keyword evidence="3" id="KW-1185">Reference proteome</keyword>
<dbReference type="Proteomes" id="UP000282311">
    <property type="component" value="Unassembled WGS sequence"/>
</dbReference>
<organism evidence="2 3">
    <name type="scientific">Paenibacillus ginsengarvi</name>
    <dbReference type="NCBI Taxonomy" id="400777"/>
    <lineage>
        <taxon>Bacteria</taxon>
        <taxon>Bacillati</taxon>
        <taxon>Bacillota</taxon>
        <taxon>Bacilli</taxon>
        <taxon>Bacillales</taxon>
        <taxon>Paenibacillaceae</taxon>
        <taxon>Paenibacillus</taxon>
    </lineage>
</organism>
<evidence type="ECO:0000313" key="3">
    <source>
        <dbReference type="Proteomes" id="UP000282311"/>
    </source>
</evidence>
<comment type="caution">
    <text evidence="2">The sequence shown here is derived from an EMBL/GenBank/DDBJ whole genome shotgun (WGS) entry which is preliminary data.</text>
</comment>
<feature type="region of interest" description="Disordered" evidence="1">
    <location>
        <begin position="39"/>
        <end position="70"/>
    </location>
</feature>
<accession>A0A3B0CJ13</accession>
<sequence length="70" mass="8151">MSRNKSSSRKKKNSEKQIQLDVMDIIRYMGKDPTMAKRLISESQQTSQTKRDDMMRISGIDMPASDERKN</sequence>
<dbReference type="EMBL" id="RBAH01000004">
    <property type="protein sequence ID" value="RKN85665.1"/>
    <property type="molecule type" value="Genomic_DNA"/>
</dbReference>
<reference evidence="2 3" key="1">
    <citation type="journal article" date="2007" name="Int. J. Syst. Evol. Microbiol.">
        <title>Paenibacillus ginsengarvi sp. nov., isolated from soil from ginseng cultivation.</title>
        <authorList>
            <person name="Yoon M.H."/>
            <person name="Ten L.N."/>
            <person name="Im W.T."/>
        </authorList>
    </citation>
    <scope>NUCLEOTIDE SEQUENCE [LARGE SCALE GENOMIC DNA]</scope>
    <source>
        <strain evidence="2 3">KCTC 13059</strain>
    </source>
</reference>
<evidence type="ECO:0000256" key="1">
    <source>
        <dbReference type="SAM" id="MobiDB-lite"/>
    </source>
</evidence>
<gene>
    <name evidence="2" type="ORF">D7M11_08285</name>
</gene>